<dbReference type="PANTHER" id="PTHR20961">
    <property type="entry name" value="GLYCOSYLTRANSFERASE"/>
    <property type="match status" value="1"/>
</dbReference>
<keyword evidence="1" id="KW-0328">Glycosyltransferase</keyword>
<dbReference type="Pfam" id="PF04577">
    <property type="entry name" value="Glyco_transf_61"/>
    <property type="match status" value="1"/>
</dbReference>
<protein>
    <submittedName>
        <fullName evidence="5">Glycosyltransferase family 61 protein</fullName>
    </submittedName>
</protein>
<dbReference type="AlphaFoldDB" id="A0A3Q8X4K8"/>
<proteinExistence type="predicted"/>
<keyword evidence="3" id="KW-0325">Glycoprotein</keyword>
<evidence type="ECO:0000313" key="5">
    <source>
        <dbReference type="EMBL" id="AZN40332.1"/>
    </source>
</evidence>
<keyword evidence="2 5" id="KW-0808">Transferase</keyword>
<gene>
    <name evidence="5" type="ORF">EJC50_12260</name>
</gene>
<name>A0A3Q8X4K8_9BACL</name>
<evidence type="ECO:0000313" key="6">
    <source>
        <dbReference type="Proteomes" id="UP000272528"/>
    </source>
</evidence>
<dbReference type="KEGG" id="palb:EJC50_12260"/>
<dbReference type="OrthoDB" id="182122at2"/>
<organism evidence="5 6">
    <name type="scientific">Paenibacillus albus</name>
    <dbReference type="NCBI Taxonomy" id="2495582"/>
    <lineage>
        <taxon>Bacteria</taxon>
        <taxon>Bacillati</taxon>
        <taxon>Bacillota</taxon>
        <taxon>Bacilli</taxon>
        <taxon>Bacillales</taxon>
        <taxon>Paenibacillaceae</taxon>
        <taxon>Paenibacillus</taxon>
    </lineage>
</organism>
<dbReference type="Proteomes" id="UP000272528">
    <property type="component" value="Chromosome"/>
</dbReference>
<evidence type="ECO:0000259" key="4">
    <source>
        <dbReference type="Pfam" id="PF04577"/>
    </source>
</evidence>
<keyword evidence="6" id="KW-1185">Reference proteome</keyword>
<feature type="domain" description="Glycosyltransferase 61 catalytic" evidence="4">
    <location>
        <begin position="106"/>
        <end position="270"/>
    </location>
</feature>
<evidence type="ECO:0000256" key="1">
    <source>
        <dbReference type="ARBA" id="ARBA00022676"/>
    </source>
</evidence>
<accession>A0A3Q8X4K8</accession>
<dbReference type="GO" id="GO:0016757">
    <property type="term" value="F:glycosyltransferase activity"/>
    <property type="evidence" value="ECO:0007669"/>
    <property type="project" value="UniProtKB-KW"/>
</dbReference>
<sequence length="335" mass="38558">MINRPTDYYYWMKDWAVSSGYALSDVYCEIAVNAKFPTFVATIPRGRVYGDSGTVISPNNVLIWEVSYDWSNDPHKHPIFLTQTLPQTEFMSGNIAVLTKVGYTNYYHWMYDVLPRIYLLSCSRIPVDKYIVSENLQPFQYETLGMLGITADRLIYSNKQTHIEAERLIAPSIGFGQKWVYHFLRSEFLSQEPRPSRRLYISRGHSVGRTLTNEEEVIQFLQSYGFETVYPEHLPVKEQIKLFSEAAYVISPTGSALTNLTFCSSQTKVLEFFSPHFIVHDIKRICDYGGMQHVAYTGIGSRPPSYEGIPWYWAGLDNIYVSIPDLKHLCNQMGL</sequence>
<dbReference type="InterPro" id="IPR049625">
    <property type="entry name" value="Glyco_transf_61_cat"/>
</dbReference>
<dbReference type="EMBL" id="CP034437">
    <property type="protein sequence ID" value="AZN40332.1"/>
    <property type="molecule type" value="Genomic_DNA"/>
</dbReference>
<dbReference type="RefSeq" id="WP_126015563.1">
    <property type="nucleotide sequence ID" value="NZ_CP034437.1"/>
</dbReference>
<reference evidence="6" key="1">
    <citation type="submission" date="2018-12" db="EMBL/GenBank/DDBJ databases">
        <title>Genome sequence of Peanibacillus sp.</title>
        <authorList>
            <person name="Subramani G."/>
            <person name="Srinivasan S."/>
            <person name="Kim M.K."/>
        </authorList>
    </citation>
    <scope>NUCLEOTIDE SEQUENCE [LARGE SCALE GENOMIC DNA]</scope>
    <source>
        <strain evidence="6">18JY67-1</strain>
    </source>
</reference>
<evidence type="ECO:0000256" key="3">
    <source>
        <dbReference type="ARBA" id="ARBA00023180"/>
    </source>
</evidence>
<evidence type="ECO:0000256" key="2">
    <source>
        <dbReference type="ARBA" id="ARBA00022679"/>
    </source>
</evidence>
<dbReference type="InterPro" id="IPR007657">
    <property type="entry name" value="Glycosyltransferase_61"/>
</dbReference>